<dbReference type="Proteomes" id="UP000230390">
    <property type="component" value="Unassembled WGS sequence"/>
</dbReference>
<sequence>MPQFGRHLDQQRLAQTGQIIERQVSRLIATGVDFSSCLSMSTSWPRCSAGHDAALMRCGRRHASG</sequence>
<proteinExistence type="predicted"/>
<keyword evidence="2" id="KW-1185">Reference proteome</keyword>
<evidence type="ECO:0000313" key="2">
    <source>
        <dbReference type="Proteomes" id="UP000230390"/>
    </source>
</evidence>
<organism evidence="1 2">
    <name type="scientific">Massilia eurypsychrophila</name>
    <dbReference type="NCBI Taxonomy" id="1485217"/>
    <lineage>
        <taxon>Bacteria</taxon>
        <taxon>Pseudomonadati</taxon>
        <taxon>Pseudomonadota</taxon>
        <taxon>Betaproteobacteria</taxon>
        <taxon>Burkholderiales</taxon>
        <taxon>Oxalobacteraceae</taxon>
        <taxon>Telluria group</taxon>
        <taxon>Massilia</taxon>
    </lineage>
</organism>
<name>A0A2G8T9B7_9BURK</name>
<dbReference type="EMBL" id="PDOC01000030">
    <property type="protein sequence ID" value="PIL42288.1"/>
    <property type="molecule type" value="Genomic_DNA"/>
</dbReference>
<protein>
    <submittedName>
        <fullName evidence="1">Uncharacterized protein</fullName>
    </submittedName>
</protein>
<comment type="caution">
    <text evidence="1">The sequence shown here is derived from an EMBL/GenBank/DDBJ whole genome shotgun (WGS) entry which is preliminary data.</text>
</comment>
<dbReference type="AlphaFoldDB" id="A0A2G8T9B7"/>
<accession>A0A2G8T9B7</accession>
<gene>
    <name evidence="1" type="ORF">CR105_25145</name>
</gene>
<evidence type="ECO:0000313" key="1">
    <source>
        <dbReference type="EMBL" id="PIL42288.1"/>
    </source>
</evidence>
<reference evidence="1 2" key="1">
    <citation type="submission" date="2017-10" db="EMBL/GenBank/DDBJ databases">
        <title>Massilia psychrophilum sp. nov., a novel purple-pigmented bacterium isolated from Tianshan glacier, Xinjiang Municipality, China.</title>
        <authorList>
            <person name="Wang H."/>
        </authorList>
    </citation>
    <scope>NUCLEOTIDE SEQUENCE [LARGE SCALE GENOMIC DNA]</scope>
    <source>
        <strain evidence="1 2">JCM 30074</strain>
    </source>
</reference>